<name>A0A0X8G640_9FLAO</name>
<dbReference type="KEGG" id="lut:Lupro_05885"/>
<dbReference type="Pfam" id="PF02566">
    <property type="entry name" value="OsmC"/>
    <property type="match status" value="1"/>
</dbReference>
<protein>
    <recommendedName>
        <fullName evidence="3">Osmotically inducible protein OsmC</fullName>
    </recommendedName>
</protein>
<dbReference type="Gene3D" id="3.30.300.20">
    <property type="match status" value="1"/>
</dbReference>
<dbReference type="PANTHER" id="PTHR39624">
    <property type="entry name" value="PROTEIN INVOLVED IN RIMO-MEDIATED BETA-METHYLTHIOLATION OF RIBOSOMAL PROTEIN S12 YCAO"/>
    <property type="match status" value="1"/>
</dbReference>
<evidence type="ECO:0000313" key="1">
    <source>
        <dbReference type="EMBL" id="AMC10798.1"/>
    </source>
</evidence>
<proteinExistence type="predicted"/>
<dbReference type="PANTHER" id="PTHR39624:SF2">
    <property type="entry name" value="OSMC-LIKE PROTEIN"/>
    <property type="match status" value="1"/>
</dbReference>
<keyword evidence="2" id="KW-1185">Reference proteome</keyword>
<dbReference type="STRING" id="1622118.Lupro_05885"/>
<dbReference type="InterPro" id="IPR036102">
    <property type="entry name" value="OsmC/Ohrsf"/>
</dbReference>
<organism evidence="1 2">
    <name type="scientific">Lutibacter profundi</name>
    <dbReference type="NCBI Taxonomy" id="1622118"/>
    <lineage>
        <taxon>Bacteria</taxon>
        <taxon>Pseudomonadati</taxon>
        <taxon>Bacteroidota</taxon>
        <taxon>Flavobacteriia</taxon>
        <taxon>Flavobacteriales</taxon>
        <taxon>Flavobacteriaceae</taxon>
        <taxon>Lutibacter</taxon>
    </lineage>
</organism>
<dbReference type="Proteomes" id="UP000059672">
    <property type="component" value="Chromosome"/>
</dbReference>
<dbReference type="EMBL" id="CP013355">
    <property type="protein sequence ID" value="AMC10798.1"/>
    <property type="molecule type" value="Genomic_DNA"/>
</dbReference>
<dbReference type="SUPFAM" id="SSF82784">
    <property type="entry name" value="OsmC-like"/>
    <property type="match status" value="1"/>
</dbReference>
<evidence type="ECO:0000313" key="2">
    <source>
        <dbReference type="Proteomes" id="UP000059672"/>
    </source>
</evidence>
<reference evidence="2" key="1">
    <citation type="submission" date="2015-12" db="EMBL/GenBank/DDBJ databases">
        <title>Complete genome sequence of Lutibacter profundus strain LP1.</title>
        <authorList>
            <person name="Wissuwa J."/>
            <person name="Le Moine Bauer S."/>
            <person name="Stokke R."/>
            <person name="Dahle H."/>
            <person name="Steen I.H."/>
        </authorList>
    </citation>
    <scope>NUCLEOTIDE SEQUENCE [LARGE SCALE GENOMIC DNA]</scope>
    <source>
        <strain evidence="2">LP1</strain>
    </source>
</reference>
<gene>
    <name evidence="1" type="ORF">Lupro_05885</name>
</gene>
<dbReference type="OrthoDB" id="290036at2"/>
<dbReference type="InterPro" id="IPR003718">
    <property type="entry name" value="OsmC/Ohr_fam"/>
</dbReference>
<accession>A0A0X8G640</accession>
<dbReference type="AlphaFoldDB" id="A0A0X8G640"/>
<reference evidence="1 2" key="2">
    <citation type="journal article" date="2016" name="Int. J. Syst. Evol. Microbiol.">
        <title>Lutibacter profundi sp. nov., isolated from a deep-sea hydrothermal system on the Arctic Mid-Ocean Ridge and emended description of the genus Lutibacter.</title>
        <authorList>
            <person name="Le Moine Bauer S."/>
            <person name="Roalkvam I."/>
            <person name="Steen I.H."/>
            <person name="Dahle H."/>
        </authorList>
    </citation>
    <scope>NUCLEOTIDE SEQUENCE [LARGE SCALE GENOMIC DNA]</scope>
    <source>
        <strain evidence="1 2">LP1</strain>
    </source>
</reference>
<evidence type="ECO:0008006" key="3">
    <source>
        <dbReference type="Google" id="ProtNLM"/>
    </source>
</evidence>
<dbReference type="RefSeq" id="WP_068207259.1">
    <property type="nucleotide sequence ID" value="NZ_CP013355.1"/>
</dbReference>
<sequence>MDLKIKFDKSGRIVPFINGKEITMNESPFLIFLATAGMCSAVYVKAFMQQRGLPIDEVEITQRMNYNQMTNMVKDIDIIVDLPASFPEKYKNTIKNVVAQCPVKRHLAEPPTFNVITNLSSVLKD</sequence>
<dbReference type="InterPro" id="IPR015946">
    <property type="entry name" value="KH_dom-like_a/b"/>
</dbReference>